<protein>
    <submittedName>
        <fullName evidence="7">Uncharacterized protein</fullName>
    </submittedName>
</protein>
<evidence type="ECO:0000256" key="5">
    <source>
        <dbReference type="ARBA" id="ARBA00023136"/>
    </source>
</evidence>
<evidence type="ECO:0000313" key="8">
    <source>
        <dbReference type="Proteomes" id="UP001174997"/>
    </source>
</evidence>
<reference evidence="7" key="1">
    <citation type="submission" date="2023-06" db="EMBL/GenBank/DDBJ databases">
        <title>Genome-scale phylogeny and comparative genomics of the fungal order Sordariales.</title>
        <authorList>
            <consortium name="Lawrence Berkeley National Laboratory"/>
            <person name="Hensen N."/>
            <person name="Bonometti L."/>
            <person name="Westerberg I."/>
            <person name="Brannstrom I.O."/>
            <person name="Guillou S."/>
            <person name="Cros-Aarteil S."/>
            <person name="Calhoun S."/>
            <person name="Haridas S."/>
            <person name="Kuo A."/>
            <person name="Mondo S."/>
            <person name="Pangilinan J."/>
            <person name="Riley R."/>
            <person name="Labutti K."/>
            <person name="Andreopoulos B."/>
            <person name="Lipzen A."/>
            <person name="Chen C."/>
            <person name="Yanf M."/>
            <person name="Daum C."/>
            <person name="Ng V."/>
            <person name="Clum A."/>
            <person name="Steindorff A."/>
            <person name="Ohm R."/>
            <person name="Martin F."/>
            <person name="Silar P."/>
            <person name="Natvig D."/>
            <person name="Lalanne C."/>
            <person name="Gautier V."/>
            <person name="Ament-Velasquez S.L."/>
            <person name="Kruys A."/>
            <person name="Hutchinson M.I."/>
            <person name="Powell A.J."/>
            <person name="Barry K."/>
            <person name="Miller A.N."/>
            <person name="Grigoriev I.V."/>
            <person name="Debuchy R."/>
            <person name="Gladieux P."/>
            <person name="Thoren M.H."/>
            <person name="Johannesson H."/>
        </authorList>
    </citation>
    <scope>NUCLEOTIDE SEQUENCE</scope>
    <source>
        <strain evidence="7">CBS 307.81</strain>
    </source>
</reference>
<evidence type="ECO:0000256" key="6">
    <source>
        <dbReference type="SAM" id="Phobius"/>
    </source>
</evidence>
<dbReference type="EMBL" id="JAULSY010000003">
    <property type="protein sequence ID" value="KAK0674042.1"/>
    <property type="molecule type" value="Genomic_DNA"/>
</dbReference>
<name>A0AA39ZMY1_9PEZI</name>
<keyword evidence="5 6" id="KW-0472">Membrane</keyword>
<dbReference type="InterPro" id="IPR007248">
    <property type="entry name" value="Mpv17_PMP22"/>
</dbReference>
<dbReference type="AlphaFoldDB" id="A0AA39ZMY1"/>
<keyword evidence="3 6" id="KW-0812">Transmembrane</keyword>
<evidence type="ECO:0000256" key="1">
    <source>
        <dbReference type="ARBA" id="ARBA00004141"/>
    </source>
</evidence>
<accession>A0AA39ZMY1</accession>
<dbReference type="GO" id="GO:0016020">
    <property type="term" value="C:membrane"/>
    <property type="evidence" value="ECO:0007669"/>
    <property type="project" value="UniProtKB-SubCell"/>
</dbReference>
<evidence type="ECO:0000313" key="7">
    <source>
        <dbReference type="EMBL" id="KAK0674042.1"/>
    </source>
</evidence>
<evidence type="ECO:0000256" key="3">
    <source>
        <dbReference type="ARBA" id="ARBA00022692"/>
    </source>
</evidence>
<dbReference type="Pfam" id="PF04117">
    <property type="entry name" value="Mpv17_PMP22"/>
    <property type="match status" value="1"/>
</dbReference>
<sequence>MVWPFVQLVNFRFVMLEHRVVVVNTILLGWNCAILATLYKQCWGSKDCGSNDDSKLARER</sequence>
<dbReference type="Proteomes" id="UP001174997">
    <property type="component" value="Unassembled WGS sequence"/>
</dbReference>
<evidence type="ECO:0000256" key="4">
    <source>
        <dbReference type="ARBA" id="ARBA00022989"/>
    </source>
</evidence>
<proteinExistence type="inferred from homology"/>
<organism evidence="7 8">
    <name type="scientific">Cercophora samala</name>
    <dbReference type="NCBI Taxonomy" id="330535"/>
    <lineage>
        <taxon>Eukaryota</taxon>
        <taxon>Fungi</taxon>
        <taxon>Dikarya</taxon>
        <taxon>Ascomycota</taxon>
        <taxon>Pezizomycotina</taxon>
        <taxon>Sordariomycetes</taxon>
        <taxon>Sordariomycetidae</taxon>
        <taxon>Sordariales</taxon>
        <taxon>Lasiosphaeriaceae</taxon>
        <taxon>Cercophora</taxon>
    </lineage>
</organism>
<keyword evidence="4 6" id="KW-1133">Transmembrane helix</keyword>
<feature type="transmembrane region" description="Helical" evidence="6">
    <location>
        <begin position="20"/>
        <end position="39"/>
    </location>
</feature>
<comment type="similarity">
    <text evidence="2">Belongs to the peroxisomal membrane protein PXMP2/4 family.</text>
</comment>
<comment type="subcellular location">
    <subcellularLocation>
        <location evidence="1">Membrane</location>
        <topology evidence="1">Multi-pass membrane protein</topology>
    </subcellularLocation>
</comment>
<comment type="caution">
    <text evidence="7">The sequence shown here is derived from an EMBL/GenBank/DDBJ whole genome shotgun (WGS) entry which is preliminary data.</text>
</comment>
<evidence type="ECO:0000256" key="2">
    <source>
        <dbReference type="ARBA" id="ARBA00006824"/>
    </source>
</evidence>
<keyword evidence="8" id="KW-1185">Reference proteome</keyword>
<gene>
    <name evidence="7" type="ORF">QBC41DRAFT_310226</name>
</gene>